<dbReference type="InterPro" id="IPR000835">
    <property type="entry name" value="HTH_MarR-typ"/>
</dbReference>
<dbReference type="InterPro" id="IPR036388">
    <property type="entry name" value="WH-like_DNA-bd_sf"/>
</dbReference>
<name>A0AAE3JBT2_9FIRM</name>
<reference evidence="2 3" key="1">
    <citation type="submission" date="2021-10" db="EMBL/GenBank/DDBJ databases">
        <title>Anaerobic single-cell dispensing facilitates the cultivation of human gut bacteria.</title>
        <authorList>
            <person name="Afrizal A."/>
        </authorList>
    </citation>
    <scope>NUCLEOTIDE SEQUENCE [LARGE SCALE GENOMIC DNA]</scope>
    <source>
        <strain evidence="2 3">CLA-AA-H224</strain>
    </source>
</reference>
<proteinExistence type="predicted"/>
<dbReference type="Proteomes" id="UP001198200">
    <property type="component" value="Unassembled WGS sequence"/>
</dbReference>
<evidence type="ECO:0000313" key="3">
    <source>
        <dbReference type="Proteomes" id="UP001198200"/>
    </source>
</evidence>
<comment type="caution">
    <text evidence="2">The sequence shown here is derived from an EMBL/GenBank/DDBJ whole genome shotgun (WGS) entry which is preliminary data.</text>
</comment>
<keyword evidence="3" id="KW-1185">Reference proteome</keyword>
<dbReference type="Gene3D" id="1.10.10.10">
    <property type="entry name" value="Winged helix-like DNA-binding domain superfamily/Winged helix DNA-binding domain"/>
    <property type="match status" value="1"/>
</dbReference>
<dbReference type="Pfam" id="PF12802">
    <property type="entry name" value="MarR_2"/>
    <property type="match status" value="1"/>
</dbReference>
<dbReference type="EMBL" id="JAJEQN010000010">
    <property type="protein sequence ID" value="MCC2221124.1"/>
    <property type="molecule type" value="Genomic_DNA"/>
</dbReference>
<dbReference type="RefSeq" id="WP_118613126.1">
    <property type="nucleotide sequence ID" value="NZ_JAJEQN010000010.1"/>
</dbReference>
<accession>A0AAE3JBT2</accession>
<feature type="domain" description="HTH marR-type" evidence="1">
    <location>
        <begin position="34"/>
        <end position="83"/>
    </location>
</feature>
<evidence type="ECO:0000313" key="2">
    <source>
        <dbReference type="EMBL" id="MCC2221124.1"/>
    </source>
</evidence>
<organism evidence="2 3">
    <name type="scientific">Anthropogastromicrobium aceti</name>
    <dbReference type="NCBI Taxonomy" id="2981768"/>
    <lineage>
        <taxon>Bacteria</taxon>
        <taxon>Bacillati</taxon>
        <taxon>Bacillota</taxon>
        <taxon>Clostridia</taxon>
        <taxon>Lachnospirales</taxon>
        <taxon>Lachnospiraceae</taxon>
        <taxon>Anthropogastromicrobium</taxon>
    </lineage>
</organism>
<dbReference type="SUPFAM" id="SSF46785">
    <property type="entry name" value="Winged helix' DNA-binding domain"/>
    <property type="match status" value="1"/>
</dbReference>
<protein>
    <submittedName>
        <fullName evidence="2">MarR family winged helix-turn-helix transcriptional regulator</fullName>
    </submittedName>
</protein>
<dbReference type="InterPro" id="IPR036390">
    <property type="entry name" value="WH_DNA-bd_sf"/>
</dbReference>
<dbReference type="AlphaFoldDB" id="A0AAE3JBT2"/>
<gene>
    <name evidence="2" type="ORF">LKD48_05605</name>
</gene>
<evidence type="ECO:0000259" key="1">
    <source>
        <dbReference type="Pfam" id="PF12802"/>
    </source>
</evidence>
<dbReference type="GO" id="GO:0003700">
    <property type="term" value="F:DNA-binding transcription factor activity"/>
    <property type="evidence" value="ECO:0007669"/>
    <property type="project" value="InterPro"/>
</dbReference>
<sequence length="151" mass="17017">MSVQSSASLKRLNHLQCEMSVVYHEMSLSVGQSDSVIQILYTICDSGGESCLLHDICNLTGLPKQTINSAIRKLEQEHILYLESTGSRNKRVILTEKGKQLAAKTAGKVIAAENRIFEEWGSEEAEKFLALNERYLKCLRAELKRLKEETM</sequence>